<gene>
    <name evidence="4" type="ORF">Pfl04_12640</name>
</gene>
<comment type="function">
    <text evidence="3">Toxic component of a type II toxin-antitoxin (TA) system.</text>
</comment>
<comment type="caution">
    <text evidence="4">The sequence shown here is derived from an EMBL/GenBank/DDBJ whole genome shotgun (WGS) entry which is preliminary data.</text>
</comment>
<evidence type="ECO:0000256" key="1">
    <source>
        <dbReference type="ARBA" id="ARBA00007521"/>
    </source>
</evidence>
<dbReference type="AlphaFoldDB" id="A0A8J3LLI1"/>
<dbReference type="Proteomes" id="UP000653674">
    <property type="component" value="Unassembled WGS sequence"/>
</dbReference>
<keyword evidence="3" id="KW-0378">Hydrolase</keyword>
<dbReference type="EMBL" id="BONU01000006">
    <property type="protein sequence ID" value="GIG72860.1"/>
    <property type="molecule type" value="Genomic_DNA"/>
</dbReference>
<accession>A0A8J3LLI1</accession>
<protein>
    <recommendedName>
        <fullName evidence="3">mRNA interferase</fullName>
        <ecNumber evidence="3">3.1.-.-</ecNumber>
    </recommendedName>
</protein>
<dbReference type="PIRSF" id="PIRSF033490">
    <property type="entry name" value="MazF"/>
    <property type="match status" value="1"/>
</dbReference>
<dbReference type="Pfam" id="PF02452">
    <property type="entry name" value="PemK_toxin"/>
    <property type="match status" value="1"/>
</dbReference>
<comment type="similarity">
    <text evidence="1 3">Belongs to the PemK/MazF family.</text>
</comment>
<keyword evidence="5" id="KW-1185">Reference proteome</keyword>
<keyword evidence="2" id="KW-1277">Toxin-antitoxin system</keyword>
<dbReference type="InterPro" id="IPR011067">
    <property type="entry name" value="Plasmid_toxin/cell-grow_inhib"/>
</dbReference>
<dbReference type="InterPro" id="IPR003477">
    <property type="entry name" value="PemK-like"/>
</dbReference>
<dbReference type="GO" id="GO:0016075">
    <property type="term" value="P:rRNA catabolic process"/>
    <property type="evidence" value="ECO:0007669"/>
    <property type="project" value="TreeGrafter"/>
</dbReference>
<evidence type="ECO:0000313" key="4">
    <source>
        <dbReference type="EMBL" id="GIG72860.1"/>
    </source>
</evidence>
<evidence type="ECO:0000313" key="5">
    <source>
        <dbReference type="Proteomes" id="UP000653674"/>
    </source>
</evidence>
<dbReference type="PANTHER" id="PTHR33988">
    <property type="entry name" value="ENDORIBONUCLEASE MAZF-RELATED"/>
    <property type="match status" value="1"/>
</dbReference>
<organism evidence="4 5">
    <name type="scientific">Planosporangium flavigriseum</name>
    <dbReference type="NCBI Taxonomy" id="373681"/>
    <lineage>
        <taxon>Bacteria</taxon>
        <taxon>Bacillati</taxon>
        <taxon>Actinomycetota</taxon>
        <taxon>Actinomycetes</taxon>
        <taxon>Micromonosporales</taxon>
        <taxon>Micromonosporaceae</taxon>
        <taxon>Planosporangium</taxon>
    </lineage>
</organism>
<evidence type="ECO:0000256" key="3">
    <source>
        <dbReference type="PIRNR" id="PIRNR033490"/>
    </source>
</evidence>
<sequence length="118" mass="13164">MSHVRPWQVWLVDFGQPIGSEQRGVRPAVIVASELHCRFPIDMTLVVPLTTRDRGLPHHVLINSSDGGLSRTSWARTEDVTSISTARLKGERPLGRLTESEAAEVGSWLQRMLAWPPT</sequence>
<keyword evidence="3" id="KW-0540">Nuclease</keyword>
<name>A0A8J3LLI1_9ACTN</name>
<dbReference type="GO" id="GO:0016787">
    <property type="term" value="F:hydrolase activity"/>
    <property type="evidence" value="ECO:0007669"/>
    <property type="project" value="UniProtKB-KW"/>
</dbReference>
<dbReference type="GO" id="GO:0004521">
    <property type="term" value="F:RNA endonuclease activity"/>
    <property type="evidence" value="ECO:0007669"/>
    <property type="project" value="TreeGrafter"/>
</dbReference>
<dbReference type="PANTHER" id="PTHR33988:SF1">
    <property type="entry name" value="ENDORIBONUCLEASE MAZF7-RELATED"/>
    <property type="match status" value="1"/>
</dbReference>
<dbReference type="EC" id="3.1.-.-" evidence="3"/>
<dbReference type="SUPFAM" id="SSF50118">
    <property type="entry name" value="Cell growth inhibitor/plasmid maintenance toxic component"/>
    <property type="match status" value="1"/>
</dbReference>
<dbReference type="GO" id="GO:0006402">
    <property type="term" value="P:mRNA catabolic process"/>
    <property type="evidence" value="ECO:0007669"/>
    <property type="project" value="TreeGrafter"/>
</dbReference>
<reference evidence="4" key="1">
    <citation type="submission" date="2021-01" db="EMBL/GenBank/DDBJ databases">
        <title>Whole genome shotgun sequence of Planosporangium flavigriseum NBRC 105377.</title>
        <authorList>
            <person name="Komaki H."/>
            <person name="Tamura T."/>
        </authorList>
    </citation>
    <scope>NUCLEOTIDE SEQUENCE</scope>
    <source>
        <strain evidence="4">NBRC 105377</strain>
    </source>
</reference>
<dbReference type="Gene3D" id="2.30.30.110">
    <property type="match status" value="1"/>
</dbReference>
<evidence type="ECO:0000256" key="2">
    <source>
        <dbReference type="ARBA" id="ARBA00022649"/>
    </source>
</evidence>
<proteinExistence type="inferred from homology"/>
<keyword evidence="3" id="KW-0255">Endonuclease</keyword>
<dbReference type="GO" id="GO:0003677">
    <property type="term" value="F:DNA binding"/>
    <property type="evidence" value="ECO:0007669"/>
    <property type="project" value="InterPro"/>
</dbReference>
<dbReference type="RefSeq" id="WP_203981190.1">
    <property type="nucleotide sequence ID" value="NZ_BAAAQJ010000016.1"/>
</dbReference>